<feature type="transmembrane region" description="Helical" evidence="7">
    <location>
        <begin position="169"/>
        <end position="187"/>
    </location>
</feature>
<feature type="transmembrane region" description="Helical" evidence="7">
    <location>
        <begin position="23"/>
        <end position="52"/>
    </location>
</feature>
<dbReference type="InterPro" id="IPR011527">
    <property type="entry name" value="ABC1_TM_dom"/>
</dbReference>
<dbReference type="SUPFAM" id="SSF52540">
    <property type="entry name" value="P-loop containing nucleoside triphosphate hydrolases"/>
    <property type="match status" value="1"/>
</dbReference>
<evidence type="ECO:0000259" key="8">
    <source>
        <dbReference type="PROSITE" id="PS50893"/>
    </source>
</evidence>
<dbReference type="PROSITE" id="PS00211">
    <property type="entry name" value="ABC_TRANSPORTER_1"/>
    <property type="match status" value="1"/>
</dbReference>
<dbReference type="InterPro" id="IPR003439">
    <property type="entry name" value="ABC_transporter-like_ATP-bd"/>
</dbReference>
<proteinExistence type="predicted"/>
<dbReference type="GeneID" id="93336788"/>
<keyword evidence="6 7" id="KW-0472">Membrane</keyword>
<dbReference type="Pfam" id="PF00005">
    <property type="entry name" value="ABC_tran"/>
    <property type="match status" value="1"/>
</dbReference>
<evidence type="ECO:0000256" key="1">
    <source>
        <dbReference type="ARBA" id="ARBA00004651"/>
    </source>
</evidence>
<feature type="transmembrane region" description="Helical" evidence="7">
    <location>
        <begin position="286"/>
        <end position="305"/>
    </location>
</feature>
<evidence type="ECO:0000313" key="10">
    <source>
        <dbReference type="EMBL" id="SKA74231.1"/>
    </source>
</evidence>
<dbReference type="AlphaFoldDB" id="A0A1T4WC00"/>
<feature type="domain" description="ABC transmembrane type-1" evidence="9">
    <location>
        <begin position="30"/>
        <end position="311"/>
    </location>
</feature>
<name>A0A1T4WC00_9FIRM</name>
<keyword evidence="4 10" id="KW-0067">ATP-binding</keyword>
<gene>
    <name evidence="10" type="ORF">SAMN02745178_00291</name>
</gene>
<reference evidence="10 11" key="1">
    <citation type="submission" date="2017-02" db="EMBL/GenBank/DDBJ databases">
        <authorList>
            <person name="Peterson S.W."/>
        </authorList>
    </citation>
    <scope>NUCLEOTIDE SEQUENCE [LARGE SCALE GENOMIC DNA]</scope>
    <source>
        <strain evidence="10 11">ATCC 27749</strain>
    </source>
</reference>
<evidence type="ECO:0000313" key="11">
    <source>
        <dbReference type="Proteomes" id="UP000190286"/>
    </source>
</evidence>
<evidence type="ECO:0000256" key="2">
    <source>
        <dbReference type="ARBA" id="ARBA00022692"/>
    </source>
</evidence>
<dbReference type="GO" id="GO:0005886">
    <property type="term" value="C:plasma membrane"/>
    <property type="evidence" value="ECO:0007669"/>
    <property type="project" value="UniProtKB-SubCell"/>
</dbReference>
<protein>
    <submittedName>
        <fullName evidence="10">ATP-binding cassette, subfamily C</fullName>
    </submittedName>
</protein>
<evidence type="ECO:0000256" key="6">
    <source>
        <dbReference type="ARBA" id="ARBA00023136"/>
    </source>
</evidence>
<sequence length="555" mass="59384">MENKRTRGNFNVMCRLVGLVRPLAPVMVCAVLLGVAGFLCAIFIPVLGVYALLDSLHFSVPVVLKTACILLPILAVSRGVLHYAEQGCNHFIAFKLLALIRDKVFGVLRQLAPAKLEGRDKGDLIAVLTADIELLEVFYAHTISPICIAVIVSVVMACFMGSYAPALGLYAALAYAVIGIGIPVAAARGARKSGESFRAEFGALNGFVLDSLRGVRESLQYNDGAHRLAQINQRTDALAGQERRLKEAGGTAQAVTGAIILLLDAGMLALAGSLFMAGAIGFDGALVSVVALMSSFGPVIALANLGTGLQSTFAAGNRVLDILDEQPAVREVTDGRDIVFRGADARRVTFGYRDSEILKEVSLHIPEHGIVGITGRSGSGKSTLLKLLMRFWDTDLGQVEISGENIKGINTASLRAAESFVEQDTVLFHDSIEENVKIANRNATHEQVMAACRKASIHDFIMTLPQGYDTPVGELGDTLSGGERQRLGVARAFLHDAPFILLDEPTSNLDSLNEAVILRSLAEERASKTVVLVSHRASTMRIADTTYSVENGRMS</sequence>
<dbReference type="InterPro" id="IPR003593">
    <property type="entry name" value="AAA+_ATPase"/>
</dbReference>
<keyword evidence="2 7" id="KW-0812">Transmembrane</keyword>
<organism evidence="10 11">
    <name type="scientific">Gemmiger formicilis</name>
    <dbReference type="NCBI Taxonomy" id="745368"/>
    <lineage>
        <taxon>Bacteria</taxon>
        <taxon>Bacillati</taxon>
        <taxon>Bacillota</taxon>
        <taxon>Clostridia</taxon>
        <taxon>Eubacteriales</taxon>
        <taxon>Gemmiger</taxon>
    </lineage>
</organism>
<dbReference type="GO" id="GO:0016887">
    <property type="term" value="F:ATP hydrolysis activity"/>
    <property type="evidence" value="ECO:0007669"/>
    <property type="project" value="InterPro"/>
</dbReference>
<dbReference type="PANTHER" id="PTHR43394">
    <property type="entry name" value="ATP-DEPENDENT PERMEASE MDL1, MITOCHONDRIAL"/>
    <property type="match status" value="1"/>
</dbReference>
<dbReference type="PROSITE" id="PS50893">
    <property type="entry name" value="ABC_TRANSPORTER_2"/>
    <property type="match status" value="1"/>
</dbReference>
<comment type="subcellular location">
    <subcellularLocation>
        <location evidence="1">Cell membrane</location>
        <topology evidence="1">Multi-pass membrane protein</topology>
    </subcellularLocation>
</comment>
<evidence type="ECO:0000256" key="3">
    <source>
        <dbReference type="ARBA" id="ARBA00022741"/>
    </source>
</evidence>
<dbReference type="Gene3D" id="3.40.50.300">
    <property type="entry name" value="P-loop containing nucleotide triphosphate hydrolases"/>
    <property type="match status" value="1"/>
</dbReference>
<dbReference type="Pfam" id="PF00664">
    <property type="entry name" value="ABC_membrane"/>
    <property type="match status" value="1"/>
</dbReference>
<dbReference type="EMBL" id="FUYF01000001">
    <property type="protein sequence ID" value="SKA74231.1"/>
    <property type="molecule type" value="Genomic_DNA"/>
</dbReference>
<keyword evidence="11" id="KW-1185">Reference proteome</keyword>
<dbReference type="InterPro" id="IPR027417">
    <property type="entry name" value="P-loop_NTPase"/>
</dbReference>
<dbReference type="InterPro" id="IPR039421">
    <property type="entry name" value="Type_1_exporter"/>
</dbReference>
<dbReference type="Proteomes" id="UP000190286">
    <property type="component" value="Unassembled WGS sequence"/>
</dbReference>
<dbReference type="Gene3D" id="1.20.1560.10">
    <property type="entry name" value="ABC transporter type 1, transmembrane domain"/>
    <property type="match status" value="1"/>
</dbReference>
<keyword evidence="5 7" id="KW-1133">Transmembrane helix</keyword>
<evidence type="ECO:0000256" key="5">
    <source>
        <dbReference type="ARBA" id="ARBA00022989"/>
    </source>
</evidence>
<evidence type="ECO:0000259" key="9">
    <source>
        <dbReference type="PROSITE" id="PS50929"/>
    </source>
</evidence>
<dbReference type="STRING" id="745368.SAMN02745178_00291"/>
<dbReference type="PANTHER" id="PTHR43394:SF1">
    <property type="entry name" value="ATP-BINDING CASSETTE SUB-FAMILY B MEMBER 10, MITOCHONDRIAL"/>
    <property type="match status" value="1"/>
</dbReference>
<dbReference type="InterPro" id="IPR036640">
    <property type="entry name" value="ABC1_TM_sf"/>
</dbReference>
<feature type="domain" description="ABC transporter" evidence="8">
    <location>
        <begin position="340"/>
        <end position="555"/>
    </location>
</feature>
<dbReference type="SUPFAM" id="SSF90123">
    <property type="entry name" value="ABC transporter transmembrane region"/>
    <property type="match status" value="1"/>
</dbReference>
<dbReference type="GO" id="GO:0015421">
    <property type="term" value="F:ABC-type oligopeptide transporter activity"/>
    <property type="evidence" value="ECO:0007669"/>
    <property type="project" value="TreeGrafter"/>
</dbReference>
<feature type="transmembrane region" description="Helical" evidence="7">
    <location>
        <begin position="143"/>
        <end position="163"/>
    </location>
</feature>
<accession>A0A1T4WC00</accession>
<dbReference type="InterPro" id="IPR017871">
    <property type="entry name" value="ABC_transporter-like_CS"/>
</dbReference>
<keyword evidence="3" id="KW-0547">Nucleotide-binding</keyword>
<dbReference type="GO" id="GO:0005524">
    <property type="term" value="F:ATP binding"/>
    <property type="evidence" value="ECO:0007669"/>
    <property type="project" value="UniProtKB-KW"/>
</dbReference>
<feature type="transmembrane region" description="Helical" evidence="7">
    <location>
        <begin position="254"/>
        <end position="280"/>
    </location>
</feature>
<dbReference type="RefSeq" id="WP_242943375.1">
    <property type="nucleotide sequence ID" value="NZ_FUYF01000001.1"/>
</dbReference>
<dbReference type="PROSITE" id="PS50929">
    <property type="entry name" value="ABC_TM1F"/>
    <property type="match status" value="1"/>
</dbReference>
<dbReference type="SMART" id="SM00382">
    <property type="entry name" value="AAA"/>
    <property type="match status" value="1"/>
</dbReference>
<evidence type="ECO:0000256" key="7">
    <source>
        <dbReference type="SAM" id="Phobius"/>
    </source>
</evidence>
<evidence type="ECO:0000256" key="4">
    <source>
        <dbReference type="ARBA" id="ARBA00022840"/>
    </source>
</evidence>